<sequence>MLASINGFLETPEQVILQACLQNFAKITPQYPGVRAPLDPAICRVWLTKLTPLLDQWFGPYGRPWEMQAWYSLVTTPPAELAPIQCLPHVDGTDPTQIAMMLYLHRTGHGGTAFFRHRATGLESLTANDYPRYAAAVRADVARTGLPPAAYPTHGAPHFERVHAVPGAFNSAVFYRGNILHSGVIDNAAPLSADPAEGRLTINAFFRPAAG</sequence>
<name>A0A6I4UM68_9SPHN</name>
<gene>
    <name evidence="1" type="ORF">GRI59_14205</name>
</gene>
<protein>
    <submittedName>
        <fullName evidence="1">Uncharacterized protein</fullName>
    </submittedName>
</protein>
<dbReference type="Pfam" id="PF20043">
    <property type="entry name" value="DUF6445"/>
    <property type="match status" value="1"/>
</dbReference>
<dbReference type="Proteomes" id="UP000430021">
    <property type="component" value="Unassembled WGS sequence"/>
</dbReference>
<accession>A0A6I4UM68</accession>
<evidence type="ECO:0000313" key="2">
    <source>
        <dbReference type="Proteomes" id="UP000430021"/>
    </source>
</evidence>
<comment type="caution">
    <text evidence="1">The sequence shown here is derived from an EMBL/GenBank/DDBJ whole genome shotgun (WGS) entry which is preliminary data.</text>
</comment>
<dbReference type="EMBL" id="WTYB01000004">
    <property type="protein sequence ID" value="MXP39758.1"/>
    <property type="molecule type" value="Genomic_DNA"/>
</dbReference>
<evidence type="ECO:0000313" key="1">
    <source>
        <dbReference type="EMBL" id="MXP39758.1"/>
    </source>
</evidence>
<reference evidence="1 2" key="1">
    <citation type="submission" date="2019-12" db="EMBL/GenBank/DDBJ databases">
        <title>Genomic-based taxomic classification of the family Erythrobacteraceae.</title>
        <authorList>
            <person name="Xu L."/>
        </authorList>
    </citation>
    <scope>NUCLEOTIDE SEQUENCE [LARGE SCALE GENOMIC DNA]</scope>
    <source>
        <strain evidence="1 2">JCM 10282</strain>
    </source>
</reference>
<dbReference type="InterPro" id="IPR045617">
    <property type="entry name" value="DUF6445"/>
</dbReference>
<dbReference type="AlphaFoldDB" id="A0A6I4UM68"/>
<proteinExistence type="predicted"/>
<dbReference type="OrthoDB" id="7630206at2"/>
<organism evidence="1 2">
    <name type="scientific">Erythrobacter ramosus</name>
    <dbReference type="NCBI Taxonomy" id="35811"/>
    <lineage>
        <taxon>Bacteria</taxon>
        <taxon>Pseudomonadati</taxon>
        <taxon>Pseudomonadota</taxon>
        <taxon>Alphaproteobacteria</taxon>
        <taxon>Sphingomonadales</taxon>
        <taxon>Erythrobacteraceae</taxon>
        <taxon>Erythrobacter/Porphyrobacter group</taxon>
        <taxon>Erythrobacter</taxon>
    </lineage>
</organism>